<keyword evidence="2" id="KW-1185">Reference proteome</keyword>
<protein>
    <submittedName>
        <fullName evidence="1">Uncharacterized protein</fullName>
    </submittedName>
</protein>
<accession>A0A9E7FK31</accession>
<sequence>MLHNQCGERKLSLQFKCSSHSHQEEEEEEEEEEVLQDKFASGSWVEAMMAFVSSFQRLSR</sequence>
<proteinExistence type="predicted"/>
<dbReference type="EMBL" id="CP097506">
    <property type="protein sequence ID" value="URD98185.1"/>
    <property type="molecule type" value="Genomic_DNA"/>
</dbReference>
<dbReference type="AlphaFoldDB" id="A0A9E7FK31"/>
<evidence type="ECO:0000313" key="1">
    <source>
        <dbReference type="EMBL" id="URD98185.1"/>
    </source>
</evidence>
<name>A0A9E7FK31_9LILI</name>
<dbReference type="Proteomes" id="UP001055439">
    <property type="component" value="Chromosome 4"/>
</dbReference>
<organism evidence="1 2">
    <name type="scientific">Musa troglodytarum</name>
    <name type="common">fe'i banana</name>
    <dbReference type="NCBI Taxonomy" id="320322"/>
    <lineage>
        <taxon>Eukaryota</taxon>
        <taxon>Viridiplantae</taxon>
        <taxon>Streptophyta</taxon>
        <taxon>Embryophyta</taxon>
        <taxon>Tracheophyta</taxon>
        <taxon>Spermatophyta</taxon>
        <taxon>Magnoliopsida</taxon>
        <taxon>Liliopsida</taxon>
        <taxon>Zingiberales</taxon>
        <taxon>Musaceae</taxon>
        <taxon>Musa</taxon>
    </lineage>
</organism>
<reference evidence="1" key="1">
    <citation type="submission" date="2022-05" db="EMBL/GenBank/DDBJ databases">
        <title>The Musa troglodytarum L. genome provides insights into the mechanism of non-climacteric behaviour and enrichment of carotenoids.</title>
        <authorList>
            <person name="Wang J."/>
        </authorList>
    </citation>
    <scope>NUCLEOTIDE SEQUENCE</scope>
    <source>
        <tissue evidence="1">Leaf</tissue>
    </source>
</reference>
<gene>
    <name evidence="1" type="ORF">MUK42_36485</name>
</gene>
<evidence type="ECO:0000313" key="2">
    <source>
        <dbReference type="Proteomes" id="UP001055439"/>
    </source>
</evidence>